<proteinExistence type="inferred from homology"/>
<evidence type="ECO:0000313" key="7">
    <source>
        <dbReference type="Proteomes" id="UP000815325"/>
    </source>
</evidence>
<dbReference type="Gene3D" id="3.30.2180.10">
    <property type="entry name" value="ATP12-like"/>
    <property type="match status" value="1"/>
</dbReference>
<dbReference type="EMBL" id="MU069446">
    <property type="protein sequence ID" value="KAF5843227.1"/>
    <property type="molecule type" value="Genomic_DNA"/>
</dbReference>
<keyword evidence="3" id="KW-0809">Transit peptide</keyword>
<protein>
    <recommendedName>
        <fullName evidence="8">ATP synthase mitochondrial F1 complex assembly factor 2</fullName>
    </recommendedName>
</protein>
<reference evidence="6" key="1">
    <citation type="submission" date="2017-08" db="EMBL/GenBank/DDBJ databases">
        <authorList>
            <person name="Polle J.E."/>
            <person name="Barry K."/>
            <person name="Cushman J."/>
            <person name="Schmutz J."/>
            <person name="Tran D."/>
            <person name="Hathwaick L.T."/>
            <person name="Yim W.C."/>
            <person name="Jenkins J."/>
            <person name="Mckie-Krisberg Z.M."/>
            <person name="Prochnik S."/>
            <person name="Lindquist E."/>
            <person name="Dockter R.B."/>
            <person name="Adam C."/>
            <person name="Molina H."/>
            <person name="Bunkerborg J."/>
            <person name="Jin E."/>
            <person name="Buchheim M."/>
            <person name="Magnuson J."/>
        </authorList>
    </citation>
    <scope>NUCLEOTIDE SEQUENCE</scope>
    <source>
        <strain evidence="6">CCAP 19/18</strain>
    </source>
</reference>
<dbReference type="PANTHER" id="PTHR21013">
    <property type="entry name" value="ATP SYNTHASE MITOCHONDRIAL F1 COMPLEX ASSEMBLY FACTOR 2/ATP12 PROTEIN, MITOCHONDRIAL PRECURSOR"/>
    <property type="match status" value="1"/>
</dbReference>
<evidence type="ECO:0000256" key="5">
    <source>
        <dbReference type="ARBA" id="ARBA00023186"/>
    </source>
</evidence>
<comment type="similarity">
    <text evidence="2">Belongs to the ATP12 family.</text>
</comment>
<comment type="subcellular location">
    <subcellularLocation>
        <location evidence="1">Mitochondrion</location>
    </subcellularLocation>
</comment>
<dbReference type="PANTHER" id="PTHR21013:SF10">
    <property type="entry name" value="ATP SYNTHASE MITOCHONDRIAL F1 COMPLEX ASSEMBLY FACTOR 2"/>
    <property type="match status" value="1"/>
</dbReference>
<name>A0ABQ7H8P3_DUNSA</name>
<keyword evidence="4" id="KW-0496">Mitochondrion</keyword>
<organism evidence="6 7">
    <name type="scientific">Dunaliella salina</name>
    <name type="common">Green alga</name>
    <name type="synonym">Protococcus salinus</name>
    <dbReference type="NCBI Taxonomy" id="3046"/>
    <lineage>
        <taxon>Eukaryota</taxon>
        <taxon>Viridiplantae</taxon>
        <taxon>Chlorophyta</taxon>
        <taxon>core chlorophytes</taxon>
        <taxon>Chlorophyceae</taxon>
        <taxon>CS clade</taxon>
        <taxon>Chlamydomonadales</taxon>
        <taxon>Dunaliellaceae</taxon>
        <taxon>Dunaliella</taxon>
    </lineage>
</organism>
<evidence type="ECO:0000256" key="2">
    <source>
        <dbReference type="ARBA" id="ARBA00008231"/>
    </source>
</evidence>
<sequence length="300" mass="32784">MSGLSFASSLRNFKLHCPTVFEQAQCLRCFSSHGASTSAPASPSAPNSSNNPSPALAQAISAEQHRTRNRFYKTVTVLSAGEAGYQVALDSRPVKTPGRHPLILPTHPLALAIAAEWEWQKSGRPQPHTMPMMSIAAMAIDKPKPRDRLIEDLLKYAHTDVTCCRYEPGKVADRQAQMYSPLLTWAHEALGWSLIASDSIAGPSQSEQAISAVRTFLEGLDPFRLVAMEQLTATCKSIVIAAALLHGRLTPAEAFEASRLEETMQIEEWGMVEAGHDLDIAEATTRITAPSIFVRLLLQR</sequence>
<dbReference type="Pfam" id="PF07542">
    <property type="entry name" value="ATP12"/>
    <property type="match status" value="1"/>
</dbReference>
<evidence type="ECO:0008006" key="8">
    <source>
        <dbReference type="Google" id="ProtNLM"/>
    </source>
</evidence>
<evidence type="ECO:0000256" key="4">
    <source>
        <dbReference type="ARBA" id="ARBA00023128"/>
    </source>
</evidence>
<keyword evidence="5" id="KW-0143">Chaperone</keyword>
<evidence type="ECO:0000313" key="6">
    <source>
        <dbReference type="EMBL" id="KAF5843227.1"/>
    </source>
</evidence>
<dbReference type="SUPFAM" id="SSF160909">
    <property type="entry name" value="ATP12-like"/>
    <property type="match status" value="1"/>
</dbReference>
<gene>
    <name evidence="6" type="ORF">DUNSADRAFT_903</name>
</gene>
<dbReference type="InterPro" id="IPR011419">
    <property type="entry name" value="ATP12_ATP_synth-F1-assembly"/>
</dbReference>
<evidence type="ECO:0000256" key="3">
    <source>
        <dbReference type="ARBA" id="ARBA00022946"/>
    </source>
</evidence>
<dbReference type="InterPro" id="IPR023335">
    <property type="entry name" value="ATP12_ortho_dom_sf"/>
</dbReference>
<keyword evidence="7" id="KW-1185">Reference proteome</keyword>
<comment type="caution">
    <text evidence="6">The sequence shown here is derived from an EMBL/GenBank/DDBJ whole genome shotgun (WGS) entry which is preliminary data.</text>
</comment>
<dbReference type="Proteomes" id="UP000815325">
    <property type="component" value="Unassembled WGS sequence"/>
</dbReference>
<dbReference type="Gene3D" id="1.10.3580.10">
    <property type="entry name" value="ATP12 ATPase"/>
    <property type="match status" value="1"/>
</dbReference>
<evidence type="ECO:0000256" key="1">
    <source>
        <dbReference type="ARBA" id="ARBA00004173"/>
    </source>
</evidence>
<dbReference type="InterPro" id="IPR042272">
    <property type="entry name" value="ATP12_ATP_synth-F1-assembly_N"/>
</dbReference>
<accession>A0ABQ7H8P3</accession>